<organism evidence="1 2">
    <name type="scientific">Sinobacterium norvegicum</name>
    <dbReference type="NCBI Taxonomy" id="1641715"/>
    <lineage>
        <taxon>Bacteria</taxon>
        <taxon>Pseudomonadati</taxon>
        <taxon>Pseudomonadota</taxon>
        <taxon>Gammaproteobacteria</taxon>
        <taxon>Cellvibrionales</taxon>
        <taxon>Spongiibacteraceae</taxon>
        <taxon>Sinobacterium</taxon>
    </lineage>
</organism>
<gene>
    <name evidence="1" type="ORF">SIN8267_00224</name>
</gene>
<protein>
    <recommendedName>
        <fullName evidence="3">Type VI secretion system baseplate subunit TssF</fullName>
    </recommendedName>
</protein>
<dbReference type="Pfam" id="PF05947">
    <property type="entry name" value="T6SS_TssF"/>
    <property type="match status" value="1"/>
</dbReference>
<proteinExistence type="predicted"/>
<accession>A0ABN8EDT4</accession>
<sequence>MSDKLLPFYERELAFIQQTAGDFSKRHPTVASSLTLDSDTVDDPLVAKMLSGVAYLNARVQQQLSDDFPQVADALMGSLYPHYQRPIPPSAIIQHQPPQDLQEIQTVPAGSEVETHEFDGNSCRFRTGYNSTIAPYKVSHASLQSRPFHAPASDQIYGASSVLSISLETLNSDCNLYEAMDNQLRFFLKGQSQQSHQLYDLILTKAVKVVIAHSNTDDEPIILEAEILQQAGLDIADNILPYPDNVFSGYRLLTEYFCFPDRFLFFEMNGIADKLTKNYRNTINLYIYLTESDIELEHQFSDQNLALNCTPVINLFEQRAEPISLKHQSFNYPLSADNRQRSHLEIFSIDSVHASNHLGDSTQYLPFYSAKHFQSEQRTYWHANRVDVFEGQHGNEEATDIELNFVDLSFNPHHSNDQLVSSTITCFNRNTVKKLPNSSGQPHFKFVDIDAAAESIQCITTFTPTYRPARQERGYWRLFSHLNLNHLSLNDKTGEALREILSLYNFSDSASTRNIIKSIVSLYTRPYTAPITIDGTTAMCRGTEVTLTLNKQMLQGTSILIFTSVLERFLALYCSINSFSKLVVKFSDTNKEFKQWPPRAGEKALL</sequence>
<dbReference type="EMBL" id="CAKLPX010000001">
    <property type="protein sequence ID" value="CAH0990139.1"/>
    <property type="molecule type" value="Genomic_DNA"/>
</dbReference>
<reference evidence="1" key="1">
    <citation type="submission" date="2021-12" db="EMBL/GenBank/DDBJ databases">
        <authorList>
            <person name="Rodrigo-Torres L."/>
            <person name="Arahal R. D."/>
            <person name="Lucena T."/>
        </authorList>
    </citation>
    <scope>NUCLEOTIDE SEQUENCE</scope>
    <source>
        <strain evidence="1">CECT 8267</strain>
    </source>
</reference>
<name>A0ABN8EDT4_9GAMM</name>
<dbReference type="PANTHER" id="PTHR35370">
    <property type="entry name" value="CYTOPLASMIC PROTEIN-RELATED-RELATED"/>
    <property type="match status" value="1"/>
</dbReference>
<dbReference type="PIRSF" id="PIRSF028304">
    <property type="entry name" value="UCP028304"/>
    <property type="match status" value="1"/>
</dbReference>
<evidence type="ECO:0000313" key="1">
    <source>
        <dbReference type="EMBL" id="CAH0990139.1"/>
    </source>
</evidence>
<dbReference type="RefSeq" id="WP_237442829.1">
    <property type="nucleotide sequence ID" value="NZ_CAKLPX010000001.1"/>
</dbReference>
<dbReference type="PANTHER" id="PTHR35370:SF1">
    <property type="entry name" value="TYPE VI SECRETION SYSTEM COMPONENT TSSF1"/>
    <property type="match status" value="1"/>
</dbReference>
<dbReference type="NCBIfam" id="TIGR03359">
    <property type="entry name" value="VI_chp_6"/>
    <property type="match status" value="1"/>
</dbReference>
<keyword evidence="2" id="KW-1185">Reference proteome</keyword>
<evidence type="ECO:0008006" key="3">
    <source>
        <dbReference type="Google" id="ProtNLM"/>
    </source>
</evidence>
<comment type="caution">
    <text evidence="1">The sequence shown here is derived from an EMBL/GenBank/DDBJ whole genome shotgun (WGS) entry which is preliminary data.</text>
</comment>
<dbReference type="InterPro" id="IPR010272">
    <property type="entry name" value="T6SS_TssF"/>
</dbReference>
<dbReference type="Proteomes" id="UP000838100">
    <property type="component" value="Unassembled WGS sequence"/>
</dbReference>
<evidence type="ECO:0000313" key="2">
    <source>
        <dbReference type="Proteomes" id="UP000838100"/>
    </source>
</evidence>